<protein>
    <submittedName>
        <fullName evidence="2">Putative secreted protein with C-terminal beta-propeller domain</fullName>
    </submittedName>
</protein>
<feature type="compositionally biased region" description="Pro residues" evidence="1">
    <location>
        <begin position="177"/>
        <end position="190"/>
    </location>
</feature>
<comment type="caution">
    <text evidence="2">The sequence shown here is derived from an EMBL/GenBank/DDBJ whole genome shotgun (WGS) entry which is preliminary data.</text>
</comment>
<evidence type="ECO:0000313" key="3">
    <source>
        <dbReference type="Proteomes" id="UP000591272"/>
    </source>
</evidence>
<dbReference type="Pfam" id="PF09826">
    <property type="entry name" value="Beta_propel"/>
    <property type="match status" value="1"/>
</dbReference>
<name>A0A7Y9G8Y3_9ACTN</name>
<gene>
    <name evidence="2" type="ORF">BJ999_002342</name>
</gene>
<sequence>MRGGIFLPVATTLLLAGIAGCDRSGQADDRNTEAPTVRLVAYRGCDALLDELRRATLDKVGPYGLNGVISDGMEALAKAPSAGKVPGAPAPAPEHSTTNSHEPGADEPDLVKTDGRRIVAFAGGRLRVVDPASRKVTHSLELPGGTRYDNGELLLSGDRVLVLTRQARAVPFDGPAPGGPAPGRPLPGRPLPESTQTTRLTLVDLSGEPKVAGTMTAGADYLDARQTGSTVRVVVRSQPRIYFPGGDGEKKATAANREAVSKAPLDAWLPSFEAEGGTTYRTPCDQVSRPSSDAGSSMLTVLTFDLAKGLGDPRPVAVAADGSTVYGDGKSLYVTGSPPELFAWPRKKAVEPRTDIYKFDTRGNGRPSYVASGSVKGFLLNQYSMSEHEGNLRLAATTSRIEPGSRASQSSVYVLAQHGARLDQIGRLDGLGKGERIHSVRFIGATGYVVTFRQTDPLYVVDLEDPRRPRTTGELKINGYSAYLHPTADGKLLGVGQDADSSGRTSGLQVSLFDVSAQPRRLSAYKLPGATSQAEFDPHAFLYWPKTGLTVVPVTPRDGGRPEALALKITGTSVTRLGTVRNPGKDFGDGVSRSLVIGDTLWTFSGAGAHAVDASTLKGGDWLAYG</sequence>
<dbReference type="EMBL" id="JACCBT010000001">
    <property type="protein sequence ID" value="NYE12046.1"/>
    <property type="molecule type" value="Genomic_DNA"/>
</dbReference>
<evidence type="ECO:0000313" key="2">
    <source>
        <dbReference type="EMBL" id="NYE12046.1"/>
    </source>
</evidence>
<dbReference type="InterPro" id="IPR019198">
    <property type="entry name" value="Beta_propeller_containing"/>
</dbReference>
<keyword evidence="3" id="KW-1185">Reference proteome</keyword>
<organism evidence="2 3">
    <name type="scientific">Actinomadura citrea</name>
    <dbReference type="NCBI Taxonomy" id="46158"/>
    <lineage>
        <taxon>Bacteria</taxon>
        <taxon>Bacillati</taxon>
        <taxon>Actinomycetota</taxon>
        <taxon>Actinomycetes</taxon>
        <taxon>Streptosporangiales</taxon>
        <taxon>Thermomonosporaceae</taxon>
        <taxon>Actinomadura</taxon>
    </lineage>
</organism>
<evidence type="ECO:0000256" key="1">
    <source>
        <dbReference type="SAM" id="MobiDB-lite"/>
    </source>
</evidence>
<proteinExistence type="predicted"/>
<feature type="region of interest" description="Disordered" evidence="1">
    <location>
        <begin position="80"/>
        <end position="112"/>
    </location>
</feature>
<dbReference type="InterPro" id="IPR011044">
    <property type="entry name" value="Quino_amine_DH_bsu"/>
</dbReference>
<feature type="region of interest" description="Disordered" evidence="1">
    <location>
        <begin position="171"/>
        <end position="194"/>
    </location>
</feature>
<dbReference type="Proteomes" id="UP000591272">
    <property type="component" value="Unassembled WGS sequence"/>
</dbReference>
<dbReference type="RefSeq" id="WP_218935034.1">
    <property type="nucleotide sequence ID" value="NZ_BMRD01000001.1"/>
</dbReference>
<dbReference type="SUPFAM" id="SSF50969">
    <property type="entry name" value="YVTN repeat-like/Quinoprotein amine dehydrogenase"/>
    <property type="match status" value="1"/>
</dbReference>
<reference evidence="2 3" key="1">
    <citation type="submission" date="2020-07" db="EMBL/GenBank/DDBJ databases">
        <title>Sequencing the genomes of 1000 actinobacteria strains.</title>
        <authorList>
            <person name="Klenk H.-P."/>
        </authorList>
    </citation>
    <scope>NUCLEOTIDE SEQUENCE [LARGE SCALE GENOMIC DNA]</scope>
    <source>
        <strain evidence="2 3">DSM 43461</strain>
    </source>
</reference>
<dbReference type="PROSITE" id="PS51257">
    <property type="entry name" value="PROKAR_LIPOPROTEIN"/>
    <property type="match status" value="1"/>
</dbReference>
<accession>A0A7Y9G8Y3</accession>
<dbReference type="AlphaFoldDB" id="A0A7Y9G8Y3"/>